<keyword evidence="3" id="KW-1185">Reference proteome</keyword>
<dbReference type="CDD" id="cd04301">
    <property type="entry name" value="NAT_SF"/>
    <property type="match status" value="1"/>
</dbReference>
<name>A0ABW3SAF2_9BACL</name>
<evidence type="ECO:0000313" key="2">
    <source>
        <dbReference type="EMBL" id="MFD1181762.1"/>
    </source>
</evidence>
<dbReference type="Pfam" id="PF00583">
    <property type="entry name" value="Acetyltransf_1"/>
    <property type="match status" value="1"/>
</dbReference>
<sequence length="147" mass="16954">MAECRLIYKDELEDLLALYKFLIPDDPEVERGPKLDQHWNEILHDNNMNIVVVEHNGEIVASCVFIIVKNLTRNARPYGLIENVVTHGAYRRMGFGRMVLEKAKEMAMEQNCYKLMLLTSSRTEGVHEFYESAGFIKGKKTGFVMNL</sequence>
<dbReference type="GO" id="GO:0016746">
    <property type="term" value="F:acyltransferase activity"/>
    <property type="evidence" value="ECO:0007669"/>
    <property type="project" value="UniProtKB-KW"/>
</dbReference>
<keyword evidence="2" id="KW-0012">Acyltransferase</keyword>
<protein>
    <submittedName>
        <fullName evidence="2">GNAT family N-acetyltransferase</fullName>
        <ecNumber evidence="2">2.3.-.-</ecNumber>
    </submittedName>
</protein>
<comment type="caution">
    <text evidence="2">The sequence shown here is derived from an EMBL/GenBank/DDBJ whole genome shotgun (WGS) entry which is preliminary data.</text>
</comment>
<dbReference type="PROSITE" id="PS51186">
    <property type="entry name" value="GNAT"/>
    <property type="match status" value="1"/>
</dbReference>
<dbReference type="SUPFAM" id="SSF55729">
    <property type="entry name" value="Acyl-CoA N-acyltransferases (Nat)"/>
    <property type="match status" value="1"/>
</dbReference>
<gene>
    <name evidence="2" type="ORF">ACFQ2Z_10355</name>
</gene>
<dbReference type="InterPro" id="IPR016181">
    <property type="entry name" value="Acyl_CoA_acyltransferase"/>
</dbReference>
<dbReference type="Proteomes" id="UP001597211">
    <property type="component" value="Unassembled WGS sequence"/>
</dbReference>
<dbReference type="EMBL" id="JBHTKZ010000016">
    <property type="protein sequence ID" value="MFD1181762.1"/>
    <property type="molecule type" value="Genomic_DNA"/>
</dbReference>
<feature type="domain" description="N-acetyltransferase" evidence="1">
    <location>
        <begin position="5"/>
        <end position="147"/>
    </location>
</feature>
<dbReference type="PANTHER" id="PTHR13355">
    <property type="entry name" value="GLUCOSAMINE 6-PHOSPHATE N-ACETYLTRANSFERASE"/>
    <property type="match status" value="1"/>
</dbReference>
<organism evidence="2 3">
    <name type="scientific">Paenibacillus timonensis</name>
    <dbReference type="NCBI Taxonomy" id="225915"/>
    <lineage>
        <taxon>Bacteria</taxon>
        <taxon>Bacillati</taxon>
        <taxon>Bacillota</taxon>
        <taxon>Bacilli</taxon>
        <taxon>Bacillales</taxon>
        <taxon>Paenibacillaceae</taxon>
        <taxon>Paenibacillus</taxon>
    </lineage>
</organism>
<keyword evidence="2" id="KW-0808">Transferase</keyword>
<accession>A0ABW3SAF2</accession>
<evidence type="ECO:0000313" key="3">
    <source>
        <dbReference type="Proteomes" id="UP001597211"/>
    </source>
</evidence>
<dbReference type="EC" id="2.3.-.-" evidence="2"/>
<reference evidence="3" key="1">
    <citation type="journal article" date="2019" name="Int. J. Syst. Evol. Microbiol.">
        <title>The Global Catalogue of Microorganisms (GCM) 10K type strain sequencing project: providing services to taxonomists for standard genome sequencing and annotation.</title>
        <authorList>
            <consortium name="The Broad Institute Genomics Platform"/>
            <consortium name="The Broad Institute Genome Sequencing Center for Infectious Disease"/>
            <person name="Wu L."/>
            <person name="Ma J."/>
        </authorList>
    </citation>
    <scope>NUCLEOTIDE SEQUENCE [LARGE SCALE GENOMIC DNA]</scope>
    <source>
        <strain evidence="3">CCUG 48216</strain>
    </source>
</reference>
<dbReference type="PANTHER" id="PTHR13355:SF11">
    <property type="entry name" value="GLUCOSAMINE 6-PHOSPHATE N-ACETYLTRANSFERASE"/>
    <property type="match status" value="1"/>
</dbReference>
<dbReference type="RefSeq" id="WP_240268801.1">
    <property type="nucleotide sequence ID" value="NZ_JAKSXN010000016.1"/>
</dbReference>
<evidence type="ECO:0000259" key="1">
    <source>
        <dbReference type="PROSITE" id="PS51186"/>
    </source>
</evidence>
<dbReference type="Gene3D" id="3.40.630.30">
    <property type="match status" value="1"/>
</dbReference>
<dbReference type="InterPro" id="IPR039143">
    <property type="entry name" value="GNPNAT1-like"/>
</dbReference>
<dbReference type="InterPro" id="IPR000182">
    <property type="entry name" value="GNAT_dom"/>
</dbReference>
<proteinExistence type="predicted"/>